<gene>
    <name evidence="2" type="ORF">FEZ08_09145</name>
</gene>
<accession>A0A5R8Q9F0</accession>
<feature type="transmembrane region" description="Helical" evidence="1">
    <location>
        <begin position="224"/>
        <end position="244"/>
    </location>
</feature>
<dbReference type="AlphaFoldDB" id="A0A5R8Q9F0"/>
<proteinExistence type="predicted"/>
<dbReference type="Proteomes" id="UP000306912">
    <property type="component" value="Unassembled WGS sequence"/>
</dbReference>
<dbReference type="OrthoDB" id="9781069at2"/>
<dbReference type="InterPro" id="IPR008875">
    <property type="entry name" value="TraX"/>
</dbReference>
<feature type="transmembrane region" description="Helical" evidence="1">
    <location>
        <begin position="162"/>
        <end position="180"/>
    </location>
</feature>
<feature type="transmembrane region" description="Helical" evidence="1">
    <location>
        <begin position="101"/>
        <end position="118"/>
    </location>
</feature>
<keyword evidence="1" id="KW-0472">Membrane</keyword>
<dbReference type="InParanoid" id="A0A5R8Q9F0"/>
<keyword evidence="1" id="KW-1133">Transmembrane helix</keyword>
<evidence type="ECO:0008006" key="4">
    <source>
        <dbReference type="Google" id="ProtNLM"/>
    </source>
</evidence>
<name>A0A5R8Q9F0_9FIRM</name>
<evidence type="ECO:0000313" key="3">
    <source>
        <dbReference type="Proteomes" id="UP000306912"/>
    </source>
</evidence>
<dbReference type="EMBL" id="VBWP01000008">
    <property type="protein sequence ID" value="TLG72543.1"/>
    <property type="molecule type" value="Genomic_DNA"/>
</dbReference>
<dbReference type="Pfam" id="PF05857">
    <property type="entry name" value="TraX"/>
    <property type="match status" value="1"/>
</dbReference>
<keyword evidence="3" id="KW-1185">Reference proteome</keyword>
<feature type="transmembrane region" description="Helical" evidence="1">
    <location>
        <begin position="125"/>
        <end position="156"/>
    </location>
</feature>
<comment type="caution">
    <text evidence="2">The sequence shown here is derived from an EMBL/GenBank/DDBJ whole genome shotgun (WGS) entry which is preliminary data.</text>
</comment>
<protein>
    <recommendedName>
        <fullName evidence="4">Conjugal transfer protein TraX</fullName>
    </recommendedName>
</protein>
<feature type="transmembrane region" description="Helical" evidence="1">
    <location>
        <begin position="12"/>
        <end position="32"/>
    </location>
</feature>
<keyword evidence="1" id="KW-0812">Transmembrane</keyword>
<evidence type="ECO:0000313" key="2">
    <source>
        <dbReference type="EMBL" id="TLG72543.1"/>
    </source>
</evidence>
<dbReference type="RefSeq" id="WP_138191607.1">
    <property type="nucleotide sequence ID" value="NZ_VBWP01000008.1"/>
</dbReference>
<reference evidence="2 3" key="1">
    <citation type="submission" date="2019-05" db="EMBL/GenBank/DDBJ databases">
        <title>Culicoidintestinum kansasii gen. nov., sp. nov. from the gastrointestinal tract of the biting midge, Culicoides sonorensis.</title>
        <authorList>
            <person name="Neupane S."/>
            <person name="Ghosh A."/>
            <person name="Gunther S."/>
            <person name="Martin K."/>
            <person name="Zurek L."/>
        </authorList>
    </citation>
    <scope>NUCLEOTIDE SEQUENCE [LARGE SCALE GENOMIC DNA]</scope>
    <source>
        <strain evidence="2 3">CS-1</strain>
    </source>
</reference>
<feature type="transmembrane region" description="Helical" evidence="1">
    <location>
        <begin position="192"/>
        <end position="212"/>
    </location>
</feature>
<sequence>MNMNKTLSKISINHVQLKWIAAITMLIDHIGVVFNGPIWLQIIGRLSFPIFAFCIAQGYVHTRDIKQYMLRMLGFGMGMQLLLILFTWITRTTLPTSTFNIFITLSFGLAAIWFYDLIPNKIMALAVIFFGGILADVMPIDYGAYGIFMIVAFYIFRDSKPKMAIAMVVLNLLLSLSLLFGSFIPSQALAQFFTINANIQWFSLLALIPIFLYNGELGKHEMKYFFYIFYPAHLIILYVLAIVLRSISF</sequence>
<feature type="transmembrane region" description="Helical" evidence="1">
    <location>
        <begin position="68"/>
        <end position="89"/>
    </location>
</feature>
<evidence type="ECO:0000256" key="1">
    <source>
        <dbReference type="SAM" id="Phobius"/>
    </source>
</evidence>
<organism evidence="2 3">
    <name type="scientific">Culicoidibacter larvae</name>
    <dbReference type="NCBI Taxonomy" id="2579976"/>
    <lineage>
        <taxon>Bacteria</taxon>
        <taxon>Bacillati</taxon>
        <taxon>Bacillota</taxon>
        <taxon>Culicoidibacteria</taxon>
        <taxon>Culicoidibacterales</taxon>
        <taxon>Culicoidibacteraceae</taxon>
        <taxon>Culicoidibacter</taxon>
    </lineage>
</organism>